<gene>
    <name evidence="1" type="ORF">RN51_02462</name>
</gene>
<dbReference type="EMBL" id="JYIV01000027">
    <property type="protein sequence ID" value="KJL21442.1"/>
    <property type="molecule type" value="Genomic_DNA"/>
</dbReference>
<evidence type="ECO:0000313" key="2">
    <source>
        <dbReference type="Proteomes" id="UP000033725"/>
    </source>
</evidence>
<dbReference type="RefSeq" id="WP_045264287.1">
    <property type="nucleotide sequence ID" value="NZ_JYIV01000027.1"/>
</dbReference>
<dbReference type="Proteomes" id="UP000033725">
    <property type="component" value="Unassembled WGS sequence"/>
</dbReference>
<evidence type="ECO:0000313" key="1">
    <source>
        <dbReference type="EMBL" id="KJL21442.1"/>
    </source>
</evidence>
<organism evidence="1 2">
    <name type="scientific">Microbacterium oxydans</name>
    <dbReference type="NCBI Taxonomy" id="82380"/>
    <lineage>
        <taxon>Bacteria</taxon>
        <taxon>Bacillati</taxon>
        <taxon>Actinomycetota</taxon>
        <taxon>Actinomycetes</taxon>
        <taxon>Micrococcales</taxon>
        <taxon>Microbacteriaceae</taxon>
        <taxon>Microbacterium</taxon>
    </lineage>
</organism>
<accession>A0A0F0KKL7</accession>
<sequence length="98" mass="10432">MSRIAMDPEVMAVHAEMHEEAVELIETKLSGIPTAVDGGLASDTVAAIMQRVGEGVDALYRINGTLGEIVRAIADDAETNEQDVIDQLDPVATIVEDL</sequence>
<comment type="caution">
    <text evidence="1">The sequence shown here is derived from an EMBL/GenBank/DDBJ whole genome shotgun (WGS) entry which is preliminary data.</text>
</comment>
<name>A0A0F0KKL7_9MICO</name>
<dbReference type="PATRIC" id="fig|82380.10.peg.2470"/>
<proteinExistence type="predicted"/>
<reference evidence="1 2" key="1">
    <citation type="submission" date="2015-02" db="EMBL/GenBank/DDBJ databases">
        <title>Draft genome sequences of ten Microbacterium spp. with emphasis on heavy metal contaminated environments.</title>
        <authorList>
            <person name="Corretto E."/>
        </authorList>
    </citation>
    <scope>NUCLEOTIDE SEQUENCE [LARGE SCALE GENOMIC DNA]</scope>
    <source>
        <strain evidence="1 2">BEL163</strain>
    </source>
</reference>
<dbReference type="OrthoDB" id="5074253at2"/>
<dbReference type="AlphaFoldDB" id="A0A0F0KKL7"/>
<dbReference type="SUPFAM" id="SSF140453">
    <property type="entry name" value="EsxAB dimer-like"/>
    <property type="match status" value="1"/>
</dbReference>
<dbReference type="InterPro" id="IPR036689">
    <property type="entry name" value="ESAT-6-like_sf"/>
</dbReference>
<protein>
    <submittedName>
        <fullName evidence="1">Uncharacterized protein</fullName>
    </submittedName>
</protein>